<gene>
    <name evidence="1" type="ORF">MNODULE_20970</name>
</gene>
<dbReference type="EMBL" id="VTOW01000005">
    <property type="protein sequence ID" value="NKE73233.1"/>
    <property type="molecule type" value="Genomic_DNA"/>
</dbReference>
<comment type="caution">
    <text evidence="1">The sequence shown here is derived from an EMBL/GenBank/DDBJ whole genome shotgun (WGS) entry which is preliminary data.</text>
</comment>
<accession>A0A7X6DUI7</accession>
<proteinExistence type="predicted"/>
<organism evidence="1 2">
    <name type="scientific">Candidatus Manganitrophus noduliformans</name>
    <dbReference type="NCBI Taxonomy" id="2606439"/>
    <lineage>
        <taxon>Bacteria</taxon>
        <taxon>Pseudomonadati</taxon>
        <taxon>Nitrospirota</taxon>
        <taxon>Nitrospiria</taxon>
        <taxon>Candidatus Troglogloeales</taxon>
        <taxon>Candidatus Manganitrophaceae</taxon>
        <taxon>Candidatus Manganitrophus</taxon>
    </lineage>
</organism>
<dbReference type="Proteomes" id="UP000534783">
    <property type="component" value="Unassembled WGS sequence"/>
</dbReference>
<sequence length="86" mass="9150">MENKLDGNAAAGNLEEIFPFEMTLAQATCAGCGAHDVIGAAGAYMHGMGTIIRCNRCDAALIRVAHIRGHYLLDMRGVSVLQMKEG</sequence>
<evidence type="ECO:0000313" key="2">
    <source>
        <dbReference type="Proteomes" id="UP000534783"/>
    </source>
</evidence>
<keyword evidence="2" id="KW-1185">Reference proteome</keyword>
<dbReference type="Pfam" id="PF20120">
    <property type="entry name" value="DUF6510"/>
    <property type="match status" value="1"/>
</dbReference>
<dbReference type="AlphaFoldDB" id="A0A7X6DUI7"/>
<reference evidence="1 2" key="1">
    <citation type="journal article" date="2020" name="Nature">
        <title>Bacterial chemolithoautotrophy via manganese oxidation.</title>
        <authorList>
            <person name="Yu H."/>
            <person name="Leadbetter J.R."/>
        </authorList>
    </citation>
    <scope>NUCLEOTIDE SEQUENCE [LARGE SCALE GENOMIC DNA]</scope>
    <source>
        <strain evidence="1 2">Mn-1</strain>
    </source>
</reference>
<evidence type="ECO:0000313" key="1">
    <source>
        <dbReference type="EMBL" id="NKE73233.1"/>
    </source>
</evidence>
<protein>
    <submittedName>
        <fullName evidence="1">Uncharacterized protein</fullName>
    </submittedName>
</protein>
<dbReference type="InterPro" id="IPR045423">
    <property type="entry name" value="DUF6510"/>
</dbReference>
<name>A0A7X6DUI7_9BACT</name>